<feature type="coiled-coil region" evidence="1">
    <location>
        <begin position="397"/>
        <end position="452"/>
    </location>
</feature>
<feature type="coiled-coil region" evidence="1">
    <location>
        <begin position="485"/>
        <end position="542"/>
    </location>
</feature>
<evidence type="ECO:0000256" key="1">
    <source>
        <dbReference type="SAM" id="Coils"/>
    </source>
</evidence>
<dbReference type="InterPro" id="IPR027417">
    <property type="entry name" value="P-loop_NTPase"/>
</dbReference>
<organism evidence="3">
    <name type="scientific">Siphoviridae sp. ct4085</name>
    <dbReference type="NCBI Taxonomy" id="2827774"/>
    <lineage>
        <taxon>Viruses</taxon>
        <taxon>Duplodnaviria</taxon>
        <taxon>Heunggongvirae</taxon>
        <taxon>Uroviricota</taxon>
        <taxon>Caudoviricetes</taxon>
    </lineage>
</organism>
<name>A0A8S5SFX3_9CAUD</name>
<dbReference type="SUPFAM" id="SSF52540">
    <property type="entry name" value="P-loop containing nucleoside triphosphate hydrolases"/>
    <property type="match status" value="1"/>
</dbReference>
<dbReference type="Gene3D" id="3.40.50.300">
    <property type="entry name" value="P-loop containing nucleotide triphosphate hydrolases"/>
    <property type="match status" value="1"/>
</dbReference>
<sequence>MNKEVFLKKLILKNFKKVRDLTVTFTDKETFICGDNGTCKTTMVDAFYWLLFGKDSTNRADSNFNIKTLGKDGKPILRLTHSVTGVLSVNGREIELQRNYVEKWGSGVNADVLQNHATEFYLNGVKLKTKKEYDAEVAAIIPEDVFRMITNPFFFPSMKATDQKAMLMDMAGNVSDEEVAALKPEFLELLSNITGRSLEQYGKEIAAKKSAIKDELKGIPLRIDSVRDAMPEAEDWVALDAEIADKKVKLEEIDNQINDKSKQVEAVFNEKAKIQQNINAKKLKRSERENEIKQSINSSRNEVQTKITNLSYQVNTKVGEIERKKNEGSKILTDIKQLDEEMTVLRGQYQKVSDEQLQYPEGAFVCPTCKRPLDVEDIQAKQEELQSQFNLNKSNKLKEIQNKGKQKAAIKAELEKKHSVILADIANLENEKAILEQQVKELKENLPEQQNAESIISSDNAWISLCNEIKDLENQLKIEAKPIDTTELKEAKAILSDAIDELNKRLGKRSTIEKSEKVIADLENKRDQNNQALSELERIEFIALDFQKAKDNKLMEKINGMFSLVSFSFISEKLNGNENITCMCTVDGVPFPDLNSAMKINAGLDIINAICRSKGISAPIFIDNRESVNELIPTVSQVVNLVVSKDQKLMIRKVTEGIMEELLIVNTL</sequence>
<dbReference type="Gene3D" id="1.10.287.510">
    <property type="entry name" value="Helix hairpin bin"/>
    <property type="match status" value="1"/>
</dbReference>
<feature type="coiled-coil region" evidence="1">
    <location>
        <begin position="243"/>
        <end position="270"/>
    </location>
</feature>
<dbReference type="InterPro" id="IPR038729">
    <property type="entry name" value="Rad50/SbcC_AAA"/>
</dbReference>
<dbReference type="GO" id="GO:0006302">
    <property type="term" value="P:double-strand break repair"/>
    <property type="evidence" value="ECO:0007669"/>
    <property type="project" value="InterPro"/>
</dbReference>
<dbReference type="EMBL" id="BK032584">
    <property type="protein sequence ID" value="DAF49543.1"/>
    <property type="molecule type" value="Genomic_DNA"/>
</dbReference>
<keyword evidence="1" id="KW-0175">Coiled coil</keyword>
<dbReference type="PANTHER" id="PTHR32114">
    <property type="entry name" value="ABC TRANSPORTER ABCH.3"/>
    <property type="match status" value="1"/>
</dbReference>
<protein>
    <submittedName>
        <fullName evidence="3">Chromosome partition protein</fullName>
    </submittedName>
</protein>
<reference evidence="3" key="1">
    <citation type="journal article" date="2021" name="Proc. Natl. Acad. Sci. U.S.A.">
        <title>A Catalog of Tens of Thousands of Viruses from Human Metagenomes Reveals Hidden Associations with Chronic Diseases.</title>
        <authorList>
            <person name="Tisza M.J."/>
            <person name="Buck C.B."/>
        </authorList>
    </citation>
    <scope>NUCLEOTIDE SEQUENCE</scope>
    <source>
        <strain evidence="3">Ct4085</strain>
    </source>
</reference>
<dbReference type="GO" id="GO:0016887">
    <property type="term" value="F:ATP hydrolysis activity"/>
    <property type="evidence" value="ECO:0007669"/>
    <property type="project" value="InterPro"/>
</dbReference>
<dbReference type="Pfam" id="PF13476">
    <property type="entry name" value="AAA_23"/>
    <property type="match status" value="1"/>
</dbReference>
<proteinExistence type="predicted"/>
<feature type="domain" description="Rad50/SbcC-type AAA" evidence="2">
    <location>
        <begin position="9"/>
        <end position="302"/>
    </location>
</feature>
<dbReference type="PANTHER" id="PTHR32114:SF2">
    <property type="entry name" value="ABC TRANSPORTER ABCH.3"/>
    <property type="match status" value="1"/>
</dbReference>
<accession>A0A8S5SFX3</accession>
<evidence type="ECO:0000259" key="2">
    <source>
        <dbReference type="Pfam" id="PF13476"/>
    </source>
</evidence>
<evidence type="ECO:0000313" key="3">
    <source>
        <dbReference type="EMBL" id="DAF49543.1"/>
    </source>
</evidence>